<comment type="caution">
    <text evidence="1">The sequence shown here is derived from an EMBL/GenBank/DDBJ whole genome shotgun (WGS) entry which is preliminary data.</text>
</comment>
<reference evidence="1 2" key="1">
    <citation type="submission" date="2017-01" db="EMBL/GenBank/DDBJ databases">
        <title>New insights into the genetic diversity of Chromobacterium isolated from tropical freshwater lake.</title>
        <authorList>
            <person name="Santos A.B."/>
            <person name="Nascimento A.M."/>
            <person name="Da Silva P.C."/>
        </authorList>
    </citation>
    <scope>NUCLEOTIDE SEQUENCE [LARGE SCALE GENOMIC DNA]</scope>
    <source>
        <strain evidence="1 2">56AF</strain>
    </source>
</reference>
<accession>A0A1S1XCB5</accession>
<name>A0A1S1XCB5_9NEIS</name>
<evidence type="ECO:0008006" key="3">
    <source>
        <dbReference type="Google" id="ProtNLM"/>
    </source>
</evidence>
<organism evidence="1 2">
    <name type="scientific">Chromobacterium amazonense</name>
    <dbReference type="NCBI Taxonomy" id="1382803"/>
    <lineage>
        <taxon>Bacteria</taxon>
        <taxon>Pseudomonadati</taxon>
        <taxon>Pseudomonadota</taxon>
        <taxon>Betaproteobacteria</taxon>
        <taxon>Neisseriales</taxon>
        <taxon>Chromobacteriaceae</taxon>
        <taxon>Chromobacterium</taxon>
    </lineage>
</organism>
<dbReference type="Gene3D" id="1.20.120.30">
    <property type="entry name" value="Aspartate receptor, ligand-binding domain"/>
    <property type="match status" value="1"/>
</dbReference>
<gene>
    <name evidence="1" type="ORF">BUE93_10025</name>
</gene>
<proteinExistence type="predicted"/>
<protein>
    <recommendedName>
        <fullName evidence="3">Chemotaxis protein</fullName>
    </recommendedName>
</protein>
<dbReference type="Proteomes" id="UP000239469">
    <property type="component" value="Unassembled WGS sequence"/>
</dbReference>
<dbReference type="EMBL" id="MTBD01000025">
    <property type="protein sequence ID" value="PRP70620.1"/>
    <property type="molecule type" value="Genomic_DNA"/>
</dbReference>
<dbReference type="AlphaFoldDB" id="A0A1S1XCB5"/>
<evidence type="ECO:0000313" key="2">
    <source>
        <dbReference type="Proteomes" id="UP000239469"/>
    </source>
</evidence>
<dbReference type="OrthoDB" id="8613985at2"/>
<dbReference type="RefSeq" id="WP_071108932.1">
    <property type="nucleotide sequence ID" value="NZ_CAWMOE010000006.1"/>
</dbReference>
<evidence type="ECO:0000313" key="1">
    <source>
        <dbReference type="EMBL" id="PRP70620.1"/>
    </source>
</evidence>
<sequence length="122" mass="13385">MDLEQELANHAELKQCLKEALSRQSGLDAEVVSRDDRCELGQWLHSHAKGAHGGLGILQTCISRHAMLHREAGQIARLINQRRFQEAARALDDDALDVAISAAASSIHLLRQAIDEDKPAST</sequence>